<keyword evidence="3" id="KW-1185">Reference proteome</keyword>
<name>A0AAI8YHS7_9PEZI</name>
<evidence type="ECO:0000313" key="2">
    <source>
        <dbReference type="EMBL" id="CAJ2505102.1"/>
    </source>
</evidence>
<dbReference type="PROSITE" id="PS50181">
    <property type="entry name" value="FBOX"/>
    <property type="match status" value="1"/>
</dbReference>
<dbReference type="InterPro" id="IPR001810">
    <property type="entry name" value="F-box_dom"/>
</dbReference>
<organism evidence="2 3">
    <name type="scientific">Anthostomella pinea</name>
    <dbReference type="NCBI Taxonomy" id="933095"/>
    <lineage>
        <taxon>Eukaryota</taxon>
        <taxon>Fungi</taxon>
        <taxon>Dikarya</taxon>
        <taxon>Ascomycota</taxon>
        <taxon>Pezizomycotina</taxon>
        <taxon>Sordariomycetes</taxon>
        <taxon>Xylariomycetidae</taxon>
        <taxon>Xylariales</taxon>
        <taxon>Xylariaceae</taxon>
        <taxon>Anthostomella</taxon>
    </lineage>
</organism>
<evidence type="ECO:0000259" key="1">
    <source>
        <dbReference type="PROSITE" id="PS50181"/>
    </source>
</evidence>
<dbReference type="InterPro" id="IPR036047">
    <property type="entry name" value="F-box-like_dom_sf"/>
</dbReference>
<dbReference type="AlphaFoldDB" id="A0AAI8YHS7"/>
<dbReference type="SUPFAM" id="SSF81383">
    <property type="entry name" value="F-box domain"/>
    <property type="match status" value="1"/>
</dbReference>
<sequence length="215" mass="24614">MTPTPALTLFGSLPPEVIQEIMKQLNLESLTRLTMTSRHFLAVFKDAEGVILHGILARDIGPAVMPAAMIRYAASQPSLRAGVLAKIPTDDDRPASYTLWQGDWDNTRWLDLRRYHTRTYSLKQCLTFHTARAIRRFHELVYDRLDDVEFAPSRPSGVFGDEEMTRMKISMYLDGEADVWGRRGLGGGQGKGHQLWRMTDEMIDSRPPFQIFQRF</sequence>
<proteinExistence type="predicted"/>
<dbReference type="Proteomes" id="UP001295740">
    <property type="component" value="Unassembled WGS sequence"/>
</dbReference>
<evidence type="ECO:0000313" key="3">
    <source>
        <dbReference type="Proteomes" id="UP001295740"/>
    </source>
</evidence>
<feature type="domain" description="F-box" evidence="1">
    <location>
        <begin position="7"/>
        <end position="55"/>
    </location>
</feature>
<gene>
    <name evidence="2" type="ORF">KHLLAP_LOCUS5570</name>
</gene>
<dbReference type="Pfam" id="PF00646">
    <property type="entry name" value="F-box"/>
    <property type="match status" value="1"/>
</dbReference>
<dbReference type="EMBL" id="CAUWAG010000007">
    <property type="protein sequence ID" value="CAJ2505102.1"/>
    <property type="molecule type" value="Genomic_DNA"/>
</dbReference>
<comment type="caution">
    <text evidence="2">The sequence shown here is derived from an EMBL/GenBank/DDBJ whole genome shotgun (WGS) entry which is preliminary data.</text>
</comment>
<accession>A0AAI8YHS7</accession>
<protein>
    <submittedName>
        <fullName evidence="2">Uu.00g124960.m01.CDS01</fullName>
    </submittedName>
</protein>
<reference evidence="2" key="1">
    <citation type="submission" date="2023-10" db="EMBL/GenBank/DDBJ databases">
        <authorList>
            <person name="Hackl T."/>
        </authorList>
    </citation>
    <scope>NUCLEOTIDE SEQUENCE</scope>
</reference>